<organism evidence="1 2">
    <name type="scientific">Fusarium ambrosium</name>
    <dbReference type="NCBI Taxonomy" id="131363"/>
    <lineage>
        <taxon>Eukaryota</taxon>
        <taxon>Fungi</taxon>
        <taxon>Dikarya</taxon>
        <taxon>Ascomycota</taxon>
        <taxon>Pezizomycotina</taxon>
        <taxon>Sordariomycetes</taxon>
        <taxon>Hypocreomycetidae</taxon>
        <taxon>Hypocreales</taxon>
        <taxon>Nectriaceae</taxon>
        <taxon>Fusarium</taxon>
        <taxon>Fusarium solani species complex</taxon>
    </lineage>
</organism>
<proteinExistence type="predicted"/>
<evidence type="ECO:0000313" key="1">
    <source>
        <dbReference type="EMBL" id="RSL97644.1"/>
    </source>
</evidence>
<accession>A0A428T6K2</accession>
<dbReference type="AlphaFoldDB" id="A0A428T6K2"/>
<sequence>MTQQLQRTLKKLPLPFRSAETLQSIVATQLWLQSQPLSFLGVSIGQSLFTIRDQTLRLVARFLRSSSSVIPTSTIIKNTFLTHHSIISQC</sequence>
<dbReference type="EMBL" id="NIZV01000250">
    <property type="protein sequence ID" value="RSL97644.1"/>
    <property type="molecule type" value="Genomic_DNA"/>
</dbReference>
<keyword evidence="2" id="KW-1185">Reference proteome</keyword>
<gene>
    <name evidence="1" type="ORF">CDV31_012922</name>
</gene>
<evidence type="ECO:0000313" key="2">
    <source>
        <dbReference type="Proteomes" id="UP000288429"/>
    </source>
</evidence>
<name>A0A428T6K2_9HYPO</name>
<reference evidence="1 2" key="1">
    <citation type="submission" date="2017-06" db="EMBL/GenBank/DDBJ databases">
        <title>Cmopartive genomic analysis of Ambrosia Fusariam Clade fungi.</title>
        <authorList>
            <person name="Stajich J.E."/>
            <person name="Carrillo J."/>
            <person name="Kijimoto T."/>
            <person name="Eskalen A."/>
            <person name="O'Donnell K."/>
            <person name="Kasson M."/>
        </authorList>
    </citation>
    <scope>NUCLEOTIDE SEQUENCE [LARGE SCALE GENOMIC DNA]</scope>
    <source>
        <strain evidence="1 2">NRRL 20438</strain>
    </source>
</reference>
<protein>
    <submittedName>
        <fullName evidence="1">Uncharacterized protein</fullName>
    </submittedName>
</protein>
<dbReference type="Proteomes" id="UP000288429">
    <property type="component" value="Unassembled WGS sequence"/>
</dbReference>
<comment type="caution">
    <text evidence="1">The sequence shown here is derived from an EMBL/GenBank/DDBJ whole genome shotgun (WGS) entry which is preliminary data.</text>
</comment>